<keyword evidence="4" id="KW-1185">Reference proteome</keyword>
<dbReference type="SUPFAM" id="SSF53850">
    <property type="entry name" value="Periplasmic binding protein-like II"/>
    <property type="match status" value="1"/>
</dbReference>
<feature type="region of interest" description="Disordered" evidence="2">
    <location>
        <begin position="1"/>
        <end position="58"/>
    </location>
</feature>
<evidence type="ECO:0000313" key="4">
    <source>
        <dbReference type="Proteomes" id="UP000215767"/>
    </source>
</evidence>
<dbReference type="PANTHER" id="PTHR42928:SF5">
    <property type="entry name" value="BLR1237 PROTEIN"/>
    <property type="match status" value="1"/>
</dbReference>
<dbReference type="Proteomes" id="UP000215767">
    <property type="component" value="Unassembled WGS sequence"/>
</dbReference>
<evidence type="ECO:0000313" key="3">
    <source>
        <dbReference type="EMBL" id="OZI66375.1"/>
    </source>
</evidence>
<reference evidence="4" key="1">
    <citation type="submission" date="2017-05" db="EMBL/GenBank/DDBJ databases">
        <title>Complete and WGS of Bordetella genogroups.</title>
        <authorList>
            <person name="Spilker T."/>
            <person name="Lipuma J."/>
        </authorList>
    </citation>
    <scope>NUCLEOTIDE SEQUENCE [LARGE SCALE GENOMIC DNA]</scope>
    <source>
        <strain evidence="4">AU8856</strain>
    </source>
</reference>
<sequence>MRPGTGPARAPRFPICGLPPPAACDRPAERVRRAPLQTRSRPAQGEHHPEVKPAGLHRAMPDCRPQYQNGNEMQHFKKGLAAIALAGVALPWGAMASDQEAVYPQRPVTLVIGYPAGGSADTLARLLARHLGEALGQKMIIQYKPGAGGNIGAEYVSRATPDGYTIFLGGRPNTIHKTMYGTMKYDFSRDLVPVGLVATIPFVMVTSVHTPIATVQDVVRLARTYPGAVSCASSGLGTTSHLLCELLQQEVDIEMQHVPYSGGAPALTDVIGGRIDVYIATVAEGLPHIQAGRLKPVVMMSSLRTPALPDAPTLDEAGVSELSGVELGAWSGLLVPAGTPPHVVAKLNRSINAALMEPALHDAMAQQAFATPPQPNTPEAFKALIAEETDRWNGILRMRNIKLLH</sequence>
<gene>
    <name evidence="3" type="ORF">CAL28_01115</name>
</gene>
<dbReference type="CDD" id="cd07012">
    <property type="entry name" value="PBP2_Bug_TTT"/>
    <property type="match status" value="1"/>
</dbReference>
<dbReference type="InterPro" id="IPR005064">
    <property type="entry name" value="BUG"/>
</dbReference>
<dbReference type="AlphaFoldDB" id="A0A261UXI7"/>
<organism evidence="3 4">
    <name type="scientific">Bordetella genomosp. 11</name>
    <dbReference type="NCBI Taxonomy" id="1416808"/>
    <lineage>
        <taxon>Bacteria</taxon>
        <taxon>Pseudomonadati</taxon>
        <taxon>Pseudomonadota</taxon>
        <taxon>Betaproteobacteria</taxon>
        <taxon>Burkholderiales</taxon>
        <taxon>Alcaligenaceae</taxon>
        <taxon>Bordetella</taxon>
    </lineage>
</organism>
<evidence type="ECO:0000256" key="2">
    <source>
        <dbReference type="SAM" id="MobiDB-lite"/>
    </source>
</evidence>
<name>A0A261UXI7_9BORD</name>
<evidence type="ECO:0000256" key="1">
    <source>
        <dbReference type="ARBA" id="ARBA00006987"/>
    </source>
</evidence>
<dbReference type="EMBL" id="NEVS01000001">
    <property type="protein sequence ID" value="OZI66375.1"/>
    <property type="molecule type" value="Genomic_DNA"/>
</dbReference>
<dbReference type="Gene3D" id="3.40.190.10">
    <property type="entry name" value="Periplasmic binding protein-like II"/>
    <property type="match status" value="1"/>
</dbReference>
<protein>
    <recommendedName>
        <fullName evidence="5">Tripartite tricarboxylate transporter substrate binding protein</fullName>
    </recommendedName>
</protein>
<dbReference type="InterPro" id="IPR042100">
    <property type="entry name" value="Bug_dom1"/>
</dbReference>
<evidence type="ECO:0008006" key="5">
    <source>
        <dbReference type="Google" id="ProtNLM"/>
    </source>
</evidence>
<comment type="similarity">
    <text evidence="1">Belongs to the UPF0065 (bug) family.</text>
</comment>
<dbReference type="PANTHER" id="PTHR42928">
    <property type="entry name" value="TRICARBOXYLATE-BINDING PROTEIN"/>
    <property type="match status" value="1"/>
</dbReference>
<proteinExistence type="inferred from homology"/>
<dbReference type="Gene3D" id="3.40.190.150">
    <property type="entry name" value="Bordetella uptake gene, domain 1"/>
    <property type="match status" value="1"/>
</dbReference>
<accession>A0A261UXI7</accession>
<dbReference type="Pfam" id="PF03401">
    <property type="entry name" value="TctC"/>
    <property type="match status" value="1"/>
</dbReference>
<comment type="caution">
    <text evidence="3">The sequence shown here is derived from an EMBL/GenBank/DDBJ whole genome shotgun (WGS) entry which is preliminary data.</text>
</comment>
<dbReference type="OrthoDB" id="8632238at2"/>